<dbReference type="STRING" id="1912961.BU204_22105"/>
<evidence type="ECO:0000313" key="3">
    <source>
        <dbReference type="Proteomes" id="UP000185596"/>
    </source>
</evidence>
<gene>
    <name evidence="2" type="ORF">BU204_22105</name>
</gene>
<feature type="compositionally biased region" description="Basic and acidic residues" evidence="1">
    <location>
        <begin position="97"/>
        <end position="116"/>
    </location>
</feature>
<keyword evidence="3" id="KW-1185">Reference proteome</keyword>
<accession>A0A1Q8CLX8</accession>
<dbReference type="AlphaFoldDB" id="A0A1Q8CLX8"/>
<sequence>MTHSSRPVPADRSEFLRLVEGSAHADTLRDETTLRKMLFATMKDSDDPLVREIGEGLASGRMSWTTVATTSAYADFIDRSLAAVRQFDVGGLVEDLEATKPEPVRPSGENKSRRDDDGEDLWQGLRRKRR</sequence>
<proteinExistence type="predicted"/>
<evidence type="ECO:0000313" key="2">
    <source>
        <dbReference type="EMBL" id="OLF15341.1"/>
    </source>
</evidence>
<protein>
    <submittedName>
        <fullName evidence="2">Uncharacterized protein</fullName>
    </submittedName>
</protein>
<reference evidence="2 3" key="1">
    <citation type="submission" date="2016-12" db="EMBL/GenBank/DDBJ databases">
        <title>The draft genome sequence of Actinophytocola sp. 11-183.</title>
        <authorList>
            <person name="Wang W."/>
            <person name="Yuan L."/>
        </authorList>
    </citation>
    <scope>NUCLEOTIDE SEQUENCE [LARGE SCALE GENOMIC DNA]</scope>
    <source>
        <strain evidence="2 3">11-183</strain>
    </source>
</reference>
<dbReference type="RefSeq" id="WP_075127642.1">
    <property type="nucleotide sequence ID" value="NZ_MSIE01000042.1"/>
</dbReference>
<organism evidence="2 3">
    <name type="scientific">Actinophytocola xanthii</name>
    <dbReference type="NCBI Taxonomy" id="1912961"/>
    <lineage>
        <taxon>Bacteria</taxon>
        <taxon>Bacillati</taxon>
        <taxon>Actinomycetota</taxon>
        <taxon>Actinomycetes</taxon>
        <taxon>Pseudonocardiales</taxon>
        <taxon>Pseudonocardiaceae</taxon>
    </lineage>
</organism>
<comment type="caution">
    <text evidence="2">The sequence shown here is derived from an EMBL/GenBank/DDBJ whole genome shotgun (WGS) entry which is preliminary data.</text>
</comment>
<name>A0A1Q8CLX8_9PSEU</name>
<dbReference type="OrthoDB" id="5198568at2"/>
<dbReference type="EMBL" id="MSIE01000042">
    <property type="protein sequence ID" value="OLF15341.1"/>
    <property type="molecule type" value="Genomic_DNA"/>
</dbReference>
<dbReference type="Proteomes" id="UP000185596">
    <property type="component" value="Unassembled WGS sequence"/>
</dbReference>
<feature type="region of interest" description="Disordered" evidence="1">
    <location>
        <begin position="92"/>
        <end position="130"/>
    </location>
</feature>
<evidence type="ECO:0000256" key="1">
    <source>
        <dbReference type="SAM" id="MobiDB-lite"/>
    </source>
</evidence>